<dbReference type="CDD" id="cd09620">
    <property type="entry name" value="CBM9_like_3"/>
    <property type="match status" value="1"/>
</dbReference>
<sequence>MNLSGVPEPRIEYAPKHYICRRAQGPLVLDGRLDKPFWSEAQWTEDFVDIEGDLRPKPAKQTRVKMLWDDEYFYFGAELIEDQIWATLTERDSVIFYDNDFEIFIDPDGDTHQYYEFEINALNTVWDLLLVQPYRDGGPPVNGWDIAGLQTAVHIDGELNRPDADNRKWSVEVAIPWASLKECAPEGRRPATGEFWRVNFSRVEWRTEVQDGEYRKVLNPETGKPYPEDNWVWSPMGIINMHYPELWGYVVFSDGEVPQDFELPEDERIKWELRKLYYRERNHYEAHGRFTADWEQLKGEDTWTIQPEIEVTRSLFQLTAPSVDGRAVYCIREDGKLWKEEAK</sequence>
<dbReference type="Gene3D" id="2.60.40.1190">
    <property type="match status" value="1"/>
</dbReference>
<dbReference type="GO" id="GO:0016052">
    <property type="term" value="P:carbohydrate catabolic process"/>
    <property type="evidence" value="ECO:0007669"/>
    <property type="project" value="InterPro"/>
</dbReference>
<protein>
    <submittedName>
        <fullName evidence="2">Carbohydrate-binding family 9-like protein</fullName>
    </submittedName>
</protein>
<dbReference type="PANTHER" id="PTHR35532:SF5">
    <property type="entry name" value="CARBOHYDRATE-BINDING DOMAIN-CONTAINING PROTEIN"/>
    <property type="match status" value="1"/>
</dbReference>
<proteinExistence type="predicted"/>
<evidence type="ECO:0000259" key="1">
    <source>
        <dbReference type="Pfam" id="PF06452"/>
    </source>
</evidence>
<dbReference type="SUPFAM" id="SSF49344">
    <property type="entry name" value="CBD9-like"/>
    <property type="match status" value="1"/>
</dbReference>
<dbReference type="RefSeq" id="WP_076173540.1">
    <property type="nucleotide sequence ID" value="NZ_MRTP01000009.1"/>
</dbReference>
<name>A0A1R1EIE9_9BACL</name>
<reference evidence="2 3" key="1">
    <citation type="submission" date="2016-11" db="EMBL/GenBank/DDBJ databases">
        <title>Paenibacillus species isolates.</title>
        <authorList>
            <person name="Beno S.M."/>
        </authorList>
    </citation>
    <scope>NUCLEOTIDE SEQUENCE [LARGE SCALE GENOMIC DNA]</scope>
    <source>
        <strain evidence="2 3">FSL R5-0378</strain>
    </source>
</reference>
<organism evidence="2 3">
    <name type="scientific">Paenibacillus rhizosphaerae</name>
    <dbReference type="NCBI Taxonomy" id="297318"/>
    <lineage>
        <taxon>Bacteria</taxon>
        <taxon>Bacillati</taxon>
        <taxon>Bacillota</taxon>
        <taxon>Bacilli</taxon>
        <taxon>Bacillales</taxon>
        <taxon>Paenibacillaceae</taxon>
        <taxon>Paenibacillus</taxon>
    </lineage>
</organism>
<dbReference type="Proteomes" id="UP000187172">
    <property type="component" value="Unassembled WGS sequence"/>
</dbReference>
<gene>
    <name evidence="2" type="ORF">BK138_25065</name>
</gene>
<feature type="domain" description="Carbohydrate-binding" evidence="1">
    <location>
        <begin position="29"/>
        <end position="128"/>
    </location>
</feature>
<keyword evidence="3" id="KW-1185">Reference proteome</keyword>
<dbReference type="InterPro" id="IPR010502">
    <property type="entry name" value="Carb-bd_dom_fam9"/>
</dbReference>
<dbReference type="Pfam" id="PF06452">
    <property type="entry name" value="CBM9_1"/>
    <property type="match status" value="1"/>
</dbReference>
<dbReference type="GO" id="GO:0004553">
    <property type="term" value="F:hydrolase activity, hydrolyzing O-glycosyl compounds"/>
    <property type="evidence" value="ECO:0007669"/>
    <property type="project" value="InterPro"/>
</dbReference>
<comment type="caution">
    <text evidence="2">The sequence shown here is derived from an EMBL/GenBank/DDBJ whole genome shotgun (WGS) entry which is preliminary data.</text>
</comment>
<accession>A0A1R1EIE9</accession>
<dbReference type="AlphaFoldDB" id="A0A1R1EIE9"/>
<evidence type="ECO:0000313" key="3">
    <source>
        <dbReference type="Proteomes" id="UP000187172"/>
    </source>
</evidence>
<dbReference type="EMBL" id="MRTP01000009">
    <property type="protein sequence ID" value="OMF51539.1"/>
    <property type="molecule type" value="Genomic_DNA"/>
</dbReference>
<dbReference type="PANTHER" id="PTHR35532">
    <property type="entry name" value="SIMILAR TO POLYHYDROXYALKANOATE DEPOLYMERASE"/>
    <property type="match status" value="1"/>
</dbReference>
<dbReference type="STRING" id="297318.BK138_25065"/>
<dbReference type="GO" id="GO:0030246">
    <property type="term" value="F:carbohydrate binding"/>
    <property type="evidence" value="ECO:0007669"/>
    <property type="project" value="InterPro"/>
</dbReference>
<evidence type="ECO:0000313" key="2">
    <source>
        <dbReference type="EMBL" id="OMF51539.1"/>
    </source>
</evidence>